<accession>A0A4R1R799</accession>
<evidence type="ECO:0000256" key="4">
    <source>
        <dbReference type="ARBA" id="ARBA00022692"/>
    </source>
</evidence>
<dbReference type="EMBL" id="SLUN01000034">
    <property type="protein sequence ID" value="TCL61483.1"/>
    <property type="molecule type" value="Genomic_DNA"/>
</dbReference>
<keyword evidence="2 7" id="KW-0813">Transport</keyword>
<feature type="domain" description="ABC transmembrane type-1" evidence="8">
    <location>
        <begin position="74"/>
        <end position="286"/>
    </location>
</feature>
<keyword evidence="5 7" id="KW-1133">Transmembrane helix</keyword>
<feature type="transmembrane region" description="Helical" evidence="7">
    <location>
        <begin position="208"/>
        <end position="230"/>
    </location>
</feature>
<dbReference type="Proteomes" id="UP000295008">
    <property type="component" value="Unassembled WGS sequence"/>
</dbReference>
<feature type="transmembrane region" description="Helical" evidence="7">
    <location>
        <begin position="268"/>
        <end position="287"/>
    </location>
</feature>
<dbReference type="SUPFAM" id="SSF161098">
    <property type="entry name" value="MetI-like"/>
    <property type="match status" value="1"/>
</dbReference>
<evidence type="ECO:0000313" key="10">
    <source>
        <dbReference type="Proteomes" id="UP000295008"/>
    </source>
</evidence>
<feature type="transmembrane region" description="Helical" evidence="7">
    <location>
        <begin position="111"/>
        <end position="132"/>
    </location>
</feature>
<keyword evidence="6 7" id="KW-0472">Membrane</keyword>
<keyword evidence="10" id="KW-1185">Reference proteome</keyword>
<feature type="transmembrane region" description="Helical" evidence="7">
    <location>
        <begin position="78"/>
        <end position="99"/>
    </location>
</feature>
<dbReference type="PANTHER" id="PTHR30193:SF37">
    <property type="entry name" value="INNER MEMBRANE ABC TRANSPORTER PERMEASE PROTEIN YCJO"/>
    <property type="match status" value="1"/>
</dbReference>
<evidence type="ECO:0000256" key="6">
    <source>
        <dbReference type="ARBA" id="ARBA00023136"/>
    </source>
</evidence>
<dbReference type="InterPro" id="IPR000515">
    <property type="entry name" value="MetI-like"/>
</dbReference>
<dbReference type="GO" id="GO:0005886">
    <property type="term" value="C:plasma membrane"/>
    <property type="evidence" value="ECO:0007669"/>
    <property type="project" value="UniProtKB-SubCell"/>
</dbReference>
<evidence type="ECO:0000259" key="8">
    <source>
        <dbReference type="PROSITE" id="PS50928"/>
    </source>
</evidence>
<dbReference type="Gene3D" id="1.10.3720.10">
    <property type="entry name" value="MetI-like"/>
    <property type="match status" value="1"/>
</dbReference>
<evidence type="ECO:0000256" key="1">
    <source>
        <dbReference type="ARBA" id="ARBA00004651"/>
    </source>
</evidence>
<feature type="transmembrane region" description="Helical" evidence="7">
    <location>
        <begin position="152"/>
        <end position="171"/>
    </location>
</feature>
<comment type="caution">
    <text evidence="9">The sequence shown here is derived from an EMBL/GenBank/DDBJ whole genome shotgun (WGS) entry which is preliminary data.</text>
</comment>
<keyword evidence="3" id="KW-1003">Cell membrane</keyword>
<dbReference type="AlphaFoldDB" id="A0A4R1R799"/>
<evidence type="ECO:0000256" key="3">
    <source>
        <dbReference type="ARBA" id="ARBA00022475"/>
    </source>
</evidence>
<dbReference type="OrthoDB" id="9809173at2"/>
<organism evidence="9 10">
    <name type="scientific">Hydrogenispora ethanolica</name>
    <dbReference type="NCBI Taxonomy" id="1082276"/>
    <lineage>
        <taxon>Bacteria</taxon>
        <taxon>Bacillati</taxon>
        <taxon>Bacillota</taxon>
        <taxon>Hydrogenispora</taxon>
    </lineage>
</organism>
<feature type="transmembrane region" description="Helical" evidence="7">
    <location>
        <begin position="21"/>
        <end position="44"/>
    </location>
</feature>
<evidence type="ECO:0000313" key="9">
    <source>
        <dbReference type="EMBL" id="TCL61483.1"/>
    </source>
</evidence>
<protein>
    <submittedName>
        <fullName evidence="9">Carbohydrate ABC transporter membrane protein 1 (CUT1 family)</fullName>
    </submittedName>
</protein>
<dbReference type="Pfam" id="PF00528">
    <property type="entry name" value="BPD_transp_1"/>
    <property type="match status" value="1"/>
</dbReference>
<dbReference type="RefSeq" id="WP_132016290.1">
    <property type="nucleotide sequence ID" value="NZ_SLUN01000034.1"/>
</dbReference>
<reference evidence="9 10" key="1">
    <citation type="submission" date="2019-03" db="EMBL/GenBank/DDBJ databases">
        <title>Genomic Encyclopedia of Type Strains, Phase IV (KMG-IV): sequencing the most valuable type-strain genomes for metagenomic binning, comparative biology and taxonomic classification.</title>
        <authorList>
            <person name="Goeker M."/>
        </authorList>
    </citation>
    <scope>NUCLEOTIDE SEQUENCE [LARGE SCALE GENOMIC DNA]</scope>
    <source>
        <strain evidence="9 10">LX-B</strain>
    </source>
</reference>
<comment type="subcellular location">
    <subcellularLocation>
        <location evidence="1 7">Cell membrane</location>
        <topology evidence="1 7">Multi-pass membrane protein</topology>
    </subcellularLocation>
</comment>
<proteinExistence type="inferred from homology"/>
<dbReference type="PROSITE" id="PS50928">
    <property type="entry name" value="ABC_TM1"/>
    <property type="match status" value="1"/>
</dbReference>
<comment type="similarity">
    <text evidence="7">Belongs to the binding-protein-dependent transport system permease family.</text>
</comment>
<evidence type="ECO:0000256" key="2">
    <source>
        <dbReference type="ARBA" id="ARBA00022448"/>
    </source>
</evidence>
<evidence type="ECO:0000256" key="7">
    <source>
        <dbReference type="RuleBase" id="RU363032"/>
    </source>
</evidence>
<dbReference type="InterPro" id="IPR035906">
    <property type="entry name" value="MetI-like_sf"/>
</dbReference>
<name>A0A4R1R799_HYDET</name>
<gene>
    <name evidence="9" type="ORF">EDC14_103439</name>
</gene>
<sequence length="293" mass="32972">MSTQSARTARTRFNFTPYLFLAPNLILFLTFMFIPIGYAFYISLTQWSLIGSPQWVGLANFVRLLGEREFWISMWNTLYYTVTTVPASMFLGLLGAILLNRRIPCKGILRGSFFAPAVTSLVTAGLIWQWIFSTEYGIINYLLTLVGMQPQPWLTSNALAMPSVIVATLWIRSGYCMVIYLAGLQGIPREYYEAAEIDGAGKLSQFKYITWPLLGSTTTFLLVICVIYGFMAFDLLYVMTGGGPGFSTTVMVHYIYQQAFSVGEMGYATAAAVILFLLIFSLTMFHLREDRSK</sequence>
<dbReference type="GO" id="GO:0055085">
    <property type="term" value="P:transmembrane transport"/>
    <property type="evidence" value="ECO:0007669"/>
    <property type="project" value="InterPro"/>
</dbReference>
<keyword evidence="4 7" id="KW-0812">Transmembrane</keyword>
<dbReference type="CDD" id="cd06261">
    <property type="entry name" value="TM_PBP2"/>
    <property type="match status" value="1"/>
</dbReference>
<dbReference type="PANTHER" id="PTHR30193">
    <property type="entry name" value="ABC TRANSPORTER PERMEASE PROTEIN"/>
    <property type="match status" value="1"/>
</dbReference>
<evidence type="ECO:0000256" key="5">
    <source>
        <dbReference type="ARBA" id="ARBA00022989"/>
    </source>
</evidence>
<dbReference type="InterPro" id="IPR051393">
    <property type="entry name" value="ABC_transporter_permease"/>
</dbReference>